<comment type="caution">
    <text evidence="1">The sequence shown here is derived from an EMBL/GenBank/DDBJ whole genome shotgun (WGS) entry which is preliminary data.</text>
</comment>
<dbReference type="EMBL" id="BJOD01000011">
    <property type="protein sequence ID" value="GED25168.1"/>
    <property type="molecule type" value="Genomic_DNA"/>
</dbReference>
<protein>
    <submittedName>
        <fullName evidence="1">Uncharacterized protein</fullName>
    </submittedName>
</protein>
<keyword evidence="2" id="KW-1185">Reference proteome</keyword>
<gene>
    <name evidence="1" type="ORF">BAG01nite_12700</name>
</gene>
<proteinExistence type="predicted"/>
<evidence type="ECO:0000313" key="1">
    <source>
        <dbReference type="EMBL" id="GED25168.1"/>
    </source>
</evidence>
<evidence type="ECO:0000313" key="2">
    <source>
        <dbReference type="Proteomes" id="UP000317180"/>
    </source>
</evidence>
<reference evidence="1 2" key="1">
    <citation type="submission" date="2019-06" db="EMBL/GenBank/DDBJ databases">
        <title>Whole genome shotgun sequence of Brevibacillus agri NBRC 15538.</title>
        <authorList>
            <person name="Hosoyama A."/>
            <person name="Uohara A."/>
            <person name="Ohji S."/>
            <person name="Ichikawa N."/>
        </authorList>
    </citation>
    <scope>NUCLEOTIDE SEQUENCE [LARGE SCALE GENOMIC DNA]</scope>
    <source>
        <strain evidence="1 2">NBRC 15538</strain>
    </source>
</reference>
<dbReference type="Proteomes" id="UP000317180">
    <property type="component" value="Unassembled WGS sequence"/>
</dbReference>
<organism evidence="1 2">
    <name type="scientific">Brevibacillus agri</name>
    <dbReference type="NCBI Taxonomy" id="51101"/>
    <lineage>
        <taxon>Bacteria</taxon>
        <taxon>Bacillati</taxon>
        <taxon>Bacillota</taxon>
        <taxon>Bacilli</taxon>
        <taxon>Bacillales</taxon>
        <taxon>Paenibacillaceae</taxon>
        <taxon>Brevibacillus</taxon>
    </lineage>
</organism>
<accession>A0ABQ0SNG3</accession>
<sequence>MTLGRTFTFGFSTGFRFIVTVGIWCRFGGLDRDDLVDFAENLRKCVMSDGWNGG</sequence>
<name>A0ABQ0SNG3_9BACL</name>